<dbReference type="InterPro" id="IPR051681">
    <property type="entry name" value="Ser/Thr_Kinases-Pseudokinases"/>
</dbReference>
<keyword evidence="8" id="KW-1185">Reference proteome</keyword>
<feature type="non-terminal residue" evidence="7">
    <location>
        <position position="613"/>
    </location>
</feature>
<evidence type="ECO:0000259" key="6">
    <source>
        <dbReference type="PROSITE" id="PS50011"/>
    </source>
</evidence>
<feature type="region of interest" description="Disordered" evidence="5">
    <location>
        <begin position="553"/>
        <end position="613"/>
    </location>
</feature>
<sequence length="613" mass="69099">ERPGLIPRRLSRKVVPGLPRPQTFTRQNSEKRERLYPIEPCAEERRAVSVDRRTNLTTKRTRSPPPISIASVSAPDVASTEADASTLSFVKDQKETQGHNDVDSKKDEPPSDPPPAQLPPVSTTSPFSDRDDLSDGLDDRIMQEELDCRWILNLSMHFRDKSDREKFFVTYAAEPNRWLRVTISCDYRDALPDSLEGDLKSLHFQRDKSDRIYEAIRDSLPGIQFYESVTNLKLQTEDNRLHVHVTEDVNEIIDYPPTTAIQHLDCPRYPENMVHFAAHLSGFVYKVEINGRYFIKKEIPGPDTVDEFLYEVNALNSLSESPNVIRLEGMVVSNDGSLVKGLLISVAERGALVDLLYDEKGCIPWPRRERWASQVVQGLSEIHEAGFVQGDFTLSNIVIDKHDDAHIIDINRRGCPVGWEPPELAILIERGQRIGMHIGVKTDIFQLGMVLWGLARGEDEPERQERPLGFDTGAHEGTPEYFQEIVTACLSERPQGRLSAKELLRKFPHISDDAALLDAVEGSTSTAHRSDKEYIDPDTAIKLEDIEAYRRKQMNSGPSGYSTEDVTDADADPSTDYRFDSSGSYIVGRGRSNVSSARRRNDSPYARPVSSIS</sequence>
<dbReference type="PROSITE" id="PS50011">
    <property type="entry name" value="PROTEIN_KINASE_DOM"/>
    <property type="match status" value="1"/>
</dbReference>
<dbReference type="Pfam" id="PF00069">
    <property type="entry name" value="Pkinase"/>
    <property type="match status" value="1"/>
</dbReference>
<feature type="non-terminal residue" evidence="7">
    <location>
        <position position="1"/>
    </location>
</feature>
<reference evidence="7" key="1">
    <citation type="journal article" date="2020" name="Stud. Mycol.">
        <title>101 Dothideomycetes genomes: a test case for predicting lifestyles and emergence of pathogens.</title>
        <authorList>
            <person name="Haridas S."/>
            <person name="Albert R."/>
            <person name="Binder M."/>
            <person name="Bloem J."/>
            <person name="Labutti K."/>
            <person name="Salamov A."/>
            <person name="Andreopoulos B."/>
            <person name="Baker S."/>
            <person name="Barry K."/>
            <person name="Bills G."/>
            <person name="Bluhm B."/>
            <person name="Cannon C."/>
            <person name="Castanera R."/>
            <person name="Culley D."/>
            <person name="Daum C."/>
            <person name="Ezra D."/>
            <person name="Gonzalez J."/>
            <person name="Henrissat B."/>
            <person name="Kuo A."/>
            <person name="Liang C."/>
            <person name="Lipzen A."/>
            <person name="Lutzoni F."/>
            <person name="Magnuson J."/>
            <person name="Mondo S."/>
            <person name="Nolan M."/>
            <person name="Ohm R."/>
            <person name="Pangilinan J."/>
            <person name="Park H.-J."/>
            <person name="Ramirez L."/>
            <person name="Alfaro M."/>
            <person name="Sun H."/>
            <person name="Tritt A."/>
            <person name="Yoshinaga Y."/>
            <person name="Zwiers L.-H."/>
            <person name="Turgeon B."/>
            <person name="Goodwin S."/>
            <person name="Spatafora J."/>
            <person name="Crous P."/>
            <person name="Grigoriev I."/>
        </authorList>
    </citation>
    <scope>NUCLEOTIDE SEQUENCE</scope>
    <source>
        <strain evidence="7">Tuck. ex Michener</strain>
    </source>
</reference>
<evidence type="ECO:0000313" key="8">
    <source>
        <dbReference type="Proteomes" id="UP000800092"/>
    </source>
</evidence>
<dbReference type="PANTHER" id="PTHR44329">
    <property type="entry name" value="SERINE/THREONINE-PROTEIN KINASE TNNI3K-RELATED"/>
    <property type="match status" value="1"/>
</dbReference>
<keyword evidence="2" id="KW-0547">Nucleotide-binding</keyword>
<feature type="region of interest" description="Disordered" evidence="5">
    <location>
        <begin position="1"/>
        <end position="135"/>
    </location>
</feature>
<dbReference type="Gene3D" id="1.10.510.10">
    <property type="entry name" value="Transferase(Phosphotransferase) domain 1"/>
    <property type="match status" value="1"/>
</dbReference>
<organism evidence="7 8">
    <name type="scientific">Viridothelium virens</name>
    <name type="common">Speckled blister lichen</name>
    <name type="synonym">Trypethelium virens</name>
    <dbReference type="NCBI Taxonomy" id="1048519"/>
    <lineage>
        <taxon>Eukaryota</taxon>
        <taxon>Fungi</taxon>
        <taxon>Dikarya</taxon>
        <taxon>Ascomycota</taxon>
        <taxon>Pezizomycotina</taxon>
        <taxon>Dothideomycetes</taxon>
        <taxon>Dothideomycetes incertae sedis</taxon>
        <taxon>Trypetheliales</taxon>
        <taxon>Trypetheliaceae</taxon>
        <taxon>Viridothelium</taxon>
    </lineage>
</organism>
<dbReference type="GO" id="GO:0004674">
    <property type="term" value="F:protein serine/threonine kinase activity"/>
    <property type="evidence" value="ECO:0007669"/>
    <property type="project" value="TreeGrafter"/>
</dbReference>
<keyword evidence="3 7" id="KW-0418">Kinase</keyword>
<keyword evidence="4" id="KW-0067">ATP-binding</keyword>
<feature type="compositionally biased region" description="Polar residues" evidence="5">
    <location>
        <begin position="554"/>
        <end position="564"/>
    </location>
</feature>
<dbReference type="CDD" id="cd00180">
    <property type="entry name" value="PKc"/>
    <property type="match status" value="1"/>
</dbReference>
<evidence type="ECO:0000256" key="3">
    <source>
        <dbReference type="ARBA" id="ARBA00022777"/>
    </source>
</evidence>
<feature type="compositionally biased region" description="Basic and acidic residues" evidence="5">
    <location>
        <begin position="91"/>
        <end position="109"/>
    </location>
</feature>
<evidence type="ECO:0000256" key="4">
    <source>
        <dbReference type="ARBA" id="ARBA00022840"/>
    </source>
</evidence>
<feature type="compositionally biased region" description="Basic and acidic residues" evidence="5">
    <location>
        <begin position="28"/>
        <end position="54"/>
    </location>
</feature>
<dbReference type="OrthoDB" id="635774at2759"/>
<dbReference type="InterPro" id="IPR011009">
    <property type="entry name" value="Kinase-like_dom_sf"/>
</dbReference>
<dbReference type="PANTHER" id="PTHR44329:SF288">
    <property type="entry name" value="MITOGEN-ACTIVATED PROTEIN KINASE KINASE KINASE 20"/>
    <property type="match status" value="1"/>
</dbReference>
<evidence type="ECO:0000256" key="1">
    <source>
        <dbReference type="ARBA" id="ARBA00022679"/>
    </source>
</evidence>
<accession>A0A6A6HBN4</accession>
<dbReference type="SUPFAM" id="SSF56112">
    <property type="entry name" value="Protein kinase-like (PK-like)"/>
    <property type="match status" value="1"/>
</dbReference>
<dbReference type="Proteomes" id="UP000800092">
    <property type="component" value="Unassembled WGS sequence"/>
</dbReference>
<dbReference type="InterPro" id="IPR000719">
    <property type="entry name" value="Prot_kinase_dom"/>
</dbReference>
<feature type="domain" description="Protein kinase" evidence="6">
    <location>
        <begin position="270"/>
        <end position="510"/>
    </location>
</feature>
<evidence type="ECO:0000256" key="5">
    <source>
        <dbReference type="SAM" id="MobiDB-lite"/>
    </source>
</evidence>
<name>A0A6A6HBN4_VIRVR</name>
<protein>
    <submittedName>
        <fullName evidence="7">Kinase-like protein</fullName>
    </submittedName>
</protein>
<gene>
    <name evidence="7" type="ORF">EV356DRAFT_433736</name>
</gene>
<keyword evidence="1" id="KW-0808">Transferase</keyword>
<proteinExistence type="predicted"/>
<evidence type="ECO:0000256" key="2">
    <source>
        <dbReference type="ARBA" id="ARBA00022741"/>
    </source>
</evidence>
<dbReference type="AlphaFoldDB" id="A0A6A6HBN4"/>
<dbReference type="EMBL" id="ML991790">
    <property type="protein sequence ID" value="KAF2235536.1"/>
    <property type="molecule type" value="Genomic_DNA"/>
</dbReference>
<dbReference type="GO" id="GO:0005524">
    <property type="term" value="F:ATP binding"/>
    <property type="evidence" value="ECO:0007669"/>
    <property type="project" value="UniProtKB-KW"/>
</dbReference>
<evidence type="ECO:0000313" key="7">
    <source>
        <dbReference type="EMBL" id="KAF2235536.1"/>
    </source>
</evidence>